<proteinExistence type="predicted"/>
<sequence>MNGGGIGEVVPRDADGGDDDSDVMEEVTLVEDVDPGGNASAGIVIDRDTYRLLVSVGDLVGNHYSALAA</sequence>
<feature type="region of interest" description="Disordered" evidence="1">
    <location>
        <begin position="1"/>
        <end position="21"/>
    </location>
</feature>
<evidence type="ECO:0000313" key="2">
    <source>
        <dbReference type="EMBL" id="JAU10320.1"/>
    </source>
</evidence>
<reference evidence="2" key="1">
    <citation type="submission" date="2016-07" db="EMBL/GenBank/DDBJ databases">
        <title>De novo transcriptome assembly of four accessions of the metal hyperaccumulator plant Noccaea caerulescens.</title>
        <authorList>
            <person name="Blande D."/>
            <person name="Halimaa P."/>
            <person name="Tervahauta A.I."/>
            <person name="Aarts M.G."/>
            <person name="Karenlampi S.O."/>
        </authorList>
    </citation>
    <scope>NUCLEOTIDE SEQUENCE</scope>
</reference>
<evidence type="ECO:0000256" key="1">
    <source>
        <dbReference type="SAM" id="MobiDB-lite"/>
    </source>
</evidence>
<protein>
    <submittedName>
        <fullName evidence="2">Uncharacterized protein</fullName>
    </submittedName>
</protein>
<name>A0A1J3CWS7_NOCCA</name>
<gene>
    <name evidence="2" type="ORF">GA_TR15877_c11_g1_i1_g.49528</name>
</gene>
<dbReference type="EMBL" id="GEVI01022000">
    <property type="protein sequence ID" value="JAU10320.1"/>
    <property type="molecule type" value="Transcribed_RNA"/>
</dbReference>
<organism evidence="2">
    <name type="scientific">Noccaea caerulescens</name>
    <name type="common">Alpine penny-cress</name>
    <name type="synonym">Thlaspi caerulescens</name>
    <dbReference type="NCBI Taxonomy" id="107243"/>
    <lineage>
        <taxon>Eukaryota</taxon>
        <taxon>Viridiplantae</taxon>
        <taxon>Streptophyta</taxon>
        <taxon>Embryophyta</taxon>
        <taxon>Tracheophyta</taxon>
        <taxon>Spermatophyta</taxon>
        <taxon>Magnoliopsida</taxon>
        <taxon>eudicotyledons</taxon>
        <taxon>Gunneridae</taxon>
        <taxon>Pentapetalae</taxon>
        <taxon>rosids</taxon>
        <taxon>malvids</taxon>
        <taxon>Brassicales</taxon>
        <taxon>Brassicaceae</taxon>
        <taxon>Coluteocarpeae</taxon>
        <taxon>Noccaea</taxon>
    </lineage>
</organism>
<accession>A0A1J3CWS7</accession>
<dbReference type="AlphaFoldDB" id="A0A1J3CWS7"/>